<dbReference type="NCBIfam" id="NF011049">
    <property type="entry name" value="PRK14479.1"/>
    <property type="match status" value="1"/>
</dbReference>
<dbReference type="Pfam" id="PF02734">
    <property type="entry name" value="Dak2"/>
    <property type="match status" value="1"/>
</dbReference>
<dbReference type="SMART" id="SM01120">
    <property type="entry name" value="Dak2"/>
    <property type="match status" value="1"/>
</dbReference>
<dbReference type="GO" id="GO:0004371">
    <property type="term" value="F:glycerone kinase activity"/>
    <property type="evidence" value="ECO:0007669"/>
    <property type="project" value="UniProtKB-EC"/>
</dbReference>
<evidence type="ECO:0000256" key="5">
    <source>
        <dbReference type="ARBA" id="ARBA00012578"/>
    </source>
</evidence>
<evidence type="ECO:0000256" key="2">
    <source>
        <dbReference type="ARBA" id="ARBA00008757"/>
    </source>
</evidence>
<evidence type="ECO:0000313" key="23">
    <source>
        <dbReference type="Proteomes" id="UP000005408"/>
    </source>
</evidence>
<keyword evidence="11" id="KW-0170">Cobalt</keyword>
<comment type="catalytic activity">
    <reaction evidence="17">
        <text>dihydroxyacetone + ATP = dihydroxyacetone phosphate + ADP + H(+)</text>
        <dbReference type="Rhea" id="RHEA:15773"/>
        <dbReference type="ChEBI" id="CHEBI:15378"/>
        <dbReference type="ChEBI" id="CHEBI:16016"/>
        <dbReference type="ChEBI" id="CHEBI:30616"/>
        <dbReference type="ChEBI" id="CHEBI:57642"/>
        <dbReference type="ChEBI" id="CHEBI:456216"/>
        <dbReference type="EC" id="2.7.1.29"/>
    </reaction>
</comment>
<dbReference type="InterPro" id="IPR050861">
    <property type="entry name" value="Dihydroxyacetone_Kinase"/>
</dbReference>
<dbReference type="SUPFAM" id="SSF82549">
    <property type="entry name" value="DAK1/DegV-like"/>
    <property type="match status" value="1"/>
</dbReference>
<feature type="binding site" evidence="19">
    <location>
        <position position="129"/>
    </location>
    <ligand>
        <name>substrate</name>
    </ligand>
</feature>
<evidence type="ECO:0000256" key="16">
    <source>
        <dbReference type="ARBA" id="ARBA00048526"/>
    </source>
</evidence>
<feature type="active site" description="Tele-hemiaminal-histidine intermediate" evidence="18">
    <location>
        <position position="237"/>
    </location>
</feature>
<dbReference type="InterPro" id="IPR004006">
    <property type="entry name" value="DhaK_dom"/>
</dbReference>
<dbReference type="PANTHER" id="PTHR28629">
    <property type="entry name" value="TRIOKINASE/FMN CYCLASE"/>
    <property type="match status" value="1"/>
</dbReference>
<proteinExistence type="inferred from homology"/>
<evidence type="ECO:0000256" key="13">
    <source>
        <dbReference type="ARBA" id="ARBA00045490"/>
    </source>
</evidence>
<dbReference type="InterPro" id="IPR036117">
    <property type="entry name" value="DhaL_dom_sf"/>
</dbReference>
<dbReference type="EC" id="2.7.1.29" evidence="3"/>
<dbReference type="InterPro" id="IPR004007">
    <property type="entry name" value="DhaL_dom"/>
</dbReference>
<dbReference type="EC" id="2.7.1.28" evidence="4"/>
<comment type="function">
    <text evidence="13">Catalyzes both the phosphorylation of dihydroxyacetone and of glyceraldehyde, and the splitting of ribonucleoside diphosphate-X compounds among which FAD is the best substrate. Represses IFIH1-mediated cellular antiviral response.</text>
</comment>
<evidence type="ECO:0000259" key="20">
    <source>
        <dbReference type="PROSITE" id="PS51480"/>
    </source>
</evidence>
<dbReference type="Gene3D" id="1.25.40.340">
    <property type="match status" value="1"/>
</dbReference>
<keyword evidence="7" id="KW-0808">Transferase</keyword>
<reference evidence="22" key="1">
    <citation type="submission" date="2022-08" db="UniProtKB">
        <authorList>
            <consortium name="EnsemblMetazoa"/>
        </authorList>
    </citation>
    <scope>IDENTIFICATION</scope>
    <source>
        <strain evidence="22">05x7-T-G4-1.051#20</strain>
    </source>
</reference>
<comment type="subunit">
    <text evidence="14">Homodimer. Interacts with IFIH1 (via the CARD domains), the interaction is inhibited by viral infection.</text>
</comment>
<evidence type="ECO:0000256" key="6">
    <source>
        <dbReference type="ARBA" id="ARBA00018932"/>
    </source>
</evidence>
<dbReference type="Proteomes" id="UP000005408">
    <property type="component" value="Unassembled WGS sequence"/>
</dbReference>
<comment type="catalytic activity">
    <reaction evidence="16">
        <text>FAD = riboflavin cyclic-4',5'-phosphate + AMP + H(+)</text>
        <dbReference type="Rhea" id="RHEA:13729"/>
        <dbReference type="ChEBI" id="CHEBI:15378"/>
        <dbReference type="ChEBI" id="CHEBI:57692"/>
        <dbReference type="ChEBI" id="CHEBI:76202"/>
        <dbReference type="ChEBI" id="CHEBI:456215"/>
        <dbReference type="EC" id="4.6.1.15"/>
    </reaction>
</comment>
<evidence type="ECO:0000256" key="19">
    <source>
        <dbReference type="PIRSR" id="PIRSR612734-2"/>
    </source>
</evidence>
<dbReference type="PROSITE" id="PS51481">
    <property type="entry name" value="DHAK"/>
    <property type="match status" value="1"/>
</dbReference>
<dbReference type="NCBIfam" id="TIGR02361">
    <property type="entry name" value="dak_ATP"/>
    <property type="match status" value="1"/>
</dbReference>
<dbReference type="GO" id="GO:0019563">
    <property type="term" value="P:glycerol catabolic process"/>
    <property type="evidence" value="ECO:0007669"/>
    <property type="project" value="TreeGrafter"/>
</dbReference>
<evidence type="ECO:0000256" key="4">
    <source>
        <dbReference type="ARBA" id="ARBA00012110"/>
    </source>
</evidence>
<dbReference type="GO" id="GO:0034012">
    <property type="term" value="F:FAD-AMP lyase (cyclizing) activity"/>
    <property type="evidence" value="ECO:0007669"/>
    <property type="project" value="UniProtKB-EC"/>
</dbReference>
<sequence>MTESKNLSSHAVFIQTTKLINSVESCVDEALEGLVIVNPGLRVLQGHRVVVRHDIEDVIKEGKVTLLCGGGSGHEPAHAGYIGSGMLSAAVAGAVFTSPPPSSILAALRTISKPGAAGSLIIVKNYTGDRLNFGLAAERAKADRLKVNMVVVGEDCALTSSDKTAGRRGLCGTVLIHKICGALAEEGKSLEEIHQVASNAAKNMGTIGVSLTPCSLPGAGPSFELKSDEMELGLGIHGEAGVKRTKLLSAKEVVKMMLDHMTNPQTSTHLDLKKGDRVACMINNLGGTSVLEISIIAKEAIQQLESRGVVVERAYSGSFMTSLEMAGVSITLLHLDETIKRCLDAGTTAPGWSVPLLPVGISTRETPGVMPYSQEDVVAKSTDAVQVPKETADMLYEMIKLSMERLIAAETELNTLDKESGDGDCGSTLARGAKAILQSLGSKDNPSLPVGVPANLALSLARIVEDSMGGSSGALYSLFLTSASQCLQSSVTPNDWVRALLNGNSTAMRYGRAEPGDRTMIDSLVAAGTTLSEKISSCTPVQALEASVKAAESAAQATASMKAKAGRASYVSAERLKSPDPGAVSVTYWMRAILEVLQKQG</sequence>
<evidence type="ECO:0000256" key="15">
    <source>
        <dbReference type="ARBA" id="ARBA00047974"/>
    </source>
</evidence>
<dbReference type="PANTHER" id="PTHR28629:SF4">
    <property type="entry name" value="TRIOKINASE_FMN CYCLASE"/>
    <property type="match status" value="1"/>
</dbReference>
<evidence type="ECO:0000256" key="7">
    <source>
        <dbReference type="ARBA" id="ARBA00022679"/>
    </source>
</evidence>
<evidence type="ECO:0000259" key="21">
    <source>
        <dbReference type="PROSITE" id="PS51481"/>
    </source>
</evidence>
<organism evidence="22 23">
    <name type="scientific">Magallana gigas</name>
    <name type="common">Pacific oyster</name>
    <name type="synonym">Crassostrea gigas</name>
    <dbReference type="NCBI Taxonomy" id="29159"/>
    <lineage>
        <taxon>Eukaryota</taxon>
        <taxon>Metazoa</taxon>
        <taxon>Spiralia</taxon>
        <taxon>Lophotrochozoa</taxon>
        <taxon>Mollusca</taxon>
        <taxon>Bivalvia</taxon>
        <taxon>Autobranchia</taxon>
        <taxon>Pteriomorphia</taxon>
        <taxon>Ostreida</taxon>
        <taxon>Ostreoidea</taxon>
        <taxon>Ostreidae</taxon>
        <taxon>Magallana</taxon>
    </lineage>
</organism>
<feature type="domain" description="DhaK" evidence="21">
    <location>
        <begin position="22"/>
        <end position="352"/>
    </location>
</feature>
<evidence type="ECO:0000256" key="11">
    <source>
        <dbReference type="ARBA" id="ARBA00023285"/>
    </source>
</evidence>
<dbReference type="Pfam" id="PF02733">
    <property type="entry name" value="Dak1"/>
    <property type="match status" value="1"/>
</dbReference>
<dbReference type="EC" id="4.6.1.15" evidence="5"/>
<dbReference type="FunFam" id="3.30.1180.20:FF:000001">
    <property type="entry name" value="Dihydroxyacetone kinase 1"/>
    <property type="match status" value="1"/>
</dbReference>
<dbReference type="FunFam" id="3.40.50.10440:FF:000001">
    <property type="entry name" value="Dihydroxyacetone kinase, DhaK subunit"/>
    <property type="match status" value="1"/>
</dbReference>
<evidence type="ECO:0000256" key="14">
    <source>
        <dbReference type="ARBA" id="ARBA00046681"/>
    </source>
</evidence>
<dbReference type="EnsemblMetazoa" id="G12921.1">
    <property type="protein sequence ID" value="G12921.1:cds"/>
    <property type="gene ID" value="G12921"/>
</dbReference>
<dbReference type="AlphaFoldDB" id="A0A8W8I8S5"/>
<dbReference type="GO" id="GO:0005524">
    <property type="term" value="F:ATP binding"/>
    <property type="evidence" value="ECO:0007669"/>
    <property type="project" value="UniProtKB-KW"/>
</dbReference>
<comment type="pathway">
    <text evidence="1">Polyol metabolism; glycerol fermentation; glycerone phosphate from glycerol (oxidative route): step 2/2.</text>
</comment>
<dbReference type="InterPro" id="IPR012734">
    <property type="entry name" value="DhaK_ATP"/>
</dbReference>
<evidence type="ECO:0000256" key="1">
    <source>
        <dbReference type="ARBA" id="ARBA00004778"/>
    </source>
</evidence>
<keyword evidence="10" id="KW-0067">ATP-binding</keyword>
<dbReference type="FunFam" id="1.25.40.340:FF:000001">
    <property type="entry name" value="Dihydroxyacetone kinase 1"/>
    <property type="match status" value="1"/>
</dbReference>
<feature type="domain" description="DhaL" evidence="20">
    <location>
        <begin position="393"/>
        <end position="595"/>
    </location>
</feature>
<comment type="similarity">
    <text evidence="2">Belongs to the dihydroxyacetone kinase (DAK) family.</text>
</comment>
<keyword evidence="9" id="KW-0418">Kinase</keyword>
<name>A0A8W8I8S5_MAGGI</name>
<protein>
    <recommendedName>
        <fullName evidence="6">Triokinase/FMN cyclase</fullName>
        <ecNumber evidence="4">2.7.1.28</ecNumber>
        <ecNumber evidence="3">2.7.1.29</ecNumber>
        <ecNumber evidence="5">4.6.1.15</ecNumber>
    </recommendedName>
    <alternativeName>
        <fullName evidence="12">Bifunctional ATP-dependent dihydroxyacetone kinase/FAD-AMP lyase (cyclizing)</fullName>
    </alternativeName>
</protein>
<dbReference type="Gene3D" id="3.40.50.10440">
    <property type="entry name" value="Dihydroxyacetone kinase, domain 1"/>
    <property type="match status" value="1"/>
</dbReference>
<evidence type="ECO:0000256" key="8">
    <source>
        <dbReference type="ARBA" id="ARBA00022741"/>
    </source>
</evidence>
<dbReference type="Gene3D" id="3.30.1180.20">
    <property type="entry name" value="Dihydroxyacetone kinase, domain 2"/>
    <property type="match status" value="1"/>
</dbReference>
<feature type="binding site" evidence="19">
    <location>
        <position position="124"/>
    </location>
    <ligand>
        <name>substrate</name>
    </ligand>
</feature>
<evidence type="ECO:0000256" key="9">
    <source>
        <dbReference type="ARBA" id="ARBA00022777"/>
    </source>
</evidence>
<feature type="binding site" evidence="19">
    <location>
        <begin position="71"/>
        <end position="74"/>
    </location>
    <ligand>
        <name>substrate</name>
    </ligand>
</feature>
<keyword evidence="23" id="KW-1185">Reference proteome</keyword>
<dbReference type="GO" id="GO:0005829">
    <property type="term" value="C:cytosol"/>
    <property type="evidence" value="ECO:0007669"/>
    <property type="project" value="TreeGrafter"/>
</dbReference>
<evidence type="ECO:0000256" key="10">
    <source>
        <dbReference type="ARBA" id="ARBA00022840"/>
    </source>
</evidence>
<evidence type="ECO:0000256" key="3">
    <source>
        <dbReference type="ARBA" id="ARBA00012107"/>
    </source>
</evidence>
<accession>A0A8W8I8S5</accession>
<evidence type="ECO:0000256" key="18">
    <source>
        <dbReference type="PIRSR" id="PIRSR612734-1"/>
    </source>
</evidence>
<dbReference type="GO" id="GO:0050354">
    <property type="term" value="F:triokinase activity"/>
    <property type="evidence" value="ECO:0007669"/>
    <property type="project" value="UniProtKB-EC"/>
</dbReference>
<comment type="catalytic activity">
    <reaction evidence="15">
        <text>D-glyceraldehyde + ATP = D-glyceraldehyde 3-phosphate + ADP + H(+)</text>
        <dbReference type="Rhea" id="RHEA:13941"/>
        <dbReference type="ChEBI" id="CHEBI:15378"/>
        <dbReference type="ChEBI" id="CHEBI:17378"/>
        <dbReference type="ChEBI" id="CHEBI:30616"/>
        <dbReference type="ChEBI" id="CHEBI:59776"/>
        <dbReference type="ChEBI" id="CHEBI:456216"/>
        <dbReference type="EC" id="2.7.1.28"/>
    </reaction>
</comment>
<keyword evidence="8" id="KW-0547">Nucleotide-binding</keyword>
<dbReference type="PROSITE" id="PS51480">
    <property type="entry name" value="DHAL"/>
    <property type="match status" value="1"/>
</dbReference>
<evidence type="ECO:0000313" key="22">
    <source>
        <dbReference type="EnsemblMetazoa" id="G12921.1:cds"/>
    </source>
</evidence>
<evidence type="ECO:0000256" key="12">
    <source>
        <dbReference type="ARBA" id="ARBA00032426"/>
    </source>
</evidence>
<dbReference type="SUPFAM" id="SSF101473">
    <property type="entry name" value="DhaL-like"/>
    <property type="match status" value="1"/>
</dbReference>
<evidence type="ECO:0000256" key="17">
    <source>
        <dbReference type="ARBA" id="ARBA00048898"/>
    </source>
</evidence>